<dbReference type="RefSeq" id="WP_290233088.1">
    <property type="nucleotide sequence ID" value="NZ_JAUFPZ010000002.1"/>
</dbReference>
<proteinExistence type="predicted"/>
<evidence type="ECO:0000313" key="2">
    <source>
        <dbReference type="Proteomes" id="UP001595793"/>
    </source>
</evidence>
<keyword evidence="2" id="KW-1185">Reference proteome</keyword>
<gene>
    <name evidence="1" type="ORF">ACFOS1_18190</name>
</gene>
<organism evidence="1 2">
    <name type="scientific">Zunongwangia endophytica</name>
    <dbReference type="NCBI Taxonomy" id="1808945"/>
    <lineage>
        <taxon>Bacteria</taxon>
        <taxon>Pseudomonadati</taxon>
        <taxon>Bacteroidota</taxon>
        <taxon>Flavobacteriia</taxon>
        <taxon>Flavobacteriales</taxon>
        <taxon>Flavobacteriaceae</taxon>
        <taxon>Zunongwangia</taxon>
    </lineage>
</organism>
<protein>
    <submittedName>
        <fullName evidence="1">Uncharacterized protein</fullName>
    </submittedName>
</protein>
<evidence type="ECO:0000313" key="1">
    <source>
        <dbReference type="EMBL" id="MFC4029355.1"/>
    </source>
</evidence>
<name>A0ABV8HBN7_9FLAO</name>
<sequence>MEKLNGANIGEFILGLAHDEKAILMNSFYRLLNYQFIRDATIRILEPKSDPEYSKIYLFDHSCVLIEYLTSFFILSLEKPKEELLRKINTGIEQGYHGTITFVSFNEPWNIEGFKCLSLNFENLKEVMVKQESDKDNVPFYCLKFLMNNLSRF</sequence>
<dbReference type="EMBL" id="JBHSAS010000032">
    <property type="protein sequence ID" value="MFC4029355.1"/>
    <property type="molecule type" value="Genomic_DNA"/>
</dbReference>
<dbReference type="Proteomes" id="UP001595793">
    <property type="component" value="Unassembled WGS sequence"/>
</dbReference>
<comment type="caution">
    <text evidence="1">The sequence shown here is derived from an EMBL/GenBank/DDBJ whole genome shotgun (WGS) entry which is preliminary data.</text>
</comment>
<accession>A0ABV8HBN7</accession>
<reference evidence="2" key="1">
    <citation type="journal article" date="2019" name="Int. J. Syst. Evol. Microbiol.">
        <title>The Global Catalogue of Microorganisms (GCM) 10K type strain sequencing project: providing services to taxonomists for standard genome sequencing and annotation.</title>
        <authorList>
            <consortium name="The Broad Institute Genomics Platform"/>
            <consortium name="The Broad Institute Genome Sequencing Center for Infectious Disease"/>
            <person name="Wu L."/>
            <person name="Ma J."/>
        </authorList>
    </citation>
    <scope>NUCLEOTIDE SEQUENCE [LARGE SCALE GENOMIC DNA]</scope>
    <source>
        <strain evidence="2">CECT 9128</strain>
    </source>
</reference>